<comment type="caution">
    <text evidence="1">The sequence shown here is derived from an EMBL/GenBank/DDBJ whole genome shotgun (WGS) entry which is preliminary data.</text>
</comment>
<gene>
    <name evidence="1" type="ORF">J5Y10_25950</name>
</gene>
<dbReference type="RefSeq" id="WP_209377046.1">
    <property type="nucleotide sequence ID" value="NZ_JAGIZA010000031.1"/>
</dbReference>
<keyword evidence="2" id="KW-1185">Reference proteome</keyword>
<evidence type="ECO:0000313" key="1">
    <source>
        <dbReference type="EMBL" id="MBP0496254.1"/>
    </source>
</evidence>
<proteinExistence type="predicted"/>
<reference evidence="1" key="1">
    <citation type="submission" date="2021-03" db="EMBL/GenBank/DDBJ databases">
        <authorList>
            <person name="So Y."/>
        </authorList>
    </citation>
    <scope>NUCLEOTIDE SEQUENCE</scope>
    <source>
        <strain evidence="1">SG15</strain>
    </source>
</reference>
<dbReference type="Proteomes" id="UP000677537">
    <property type="component" value="Unassembled WGS sequence"/>
</dbReference>
<protein>
    <recommendedName>
        <fullName evidence="3">PqqD family protein</fullName>
    </recommendedName>
</protein>
<organism evidence="1 2">
    <name type="scientific">Roseomonas indoligenes</name>
    <dbReference type="NCBI Taxonomy" id="2820811"/>
    <lineage>
        <taxon>Bacteria</taxon>
        <taxon>Pseudomonadati</taxon>
        <taxon>Pseudomonadota</taxon>
        <taxon>Alphaproteobacteria</taxon>
        <taxon>Acetobacterales</taxon>
        <taxon>Roseomonadaceae</taxon>
        <taxon>Roseomonas</taxon>
    </lineage>
</organism>
<name>A0A940N455_9PROT</name>
<dbReference type="AlphaFoldDB" id="A0A940N455"/>
<evidence type="ECO:0000313" key="2">
    <source>
        <dbReference type="Proteomes" id="UP000677537"/>
    </source>
</evidence>
<sequence>MRHERAPGLRLRPLPELGACLAYTPAAPRLHQLNATAWLILELADGRDDLALADAFAARTAPALSAAAAGRTLEDGLAGLRACGLLRRPADPNTDERNTP</sequence>
<evidence type="ECO:0008006" key="3">
    <source>
        <dbReference type="Google" id="ProtNLM"/>
    </source>
</evidence>
<dbReference type="EMBL" id="JAGIZA010000031">
    <property type="protein sequence ID" value="MBP0496254.1"/>
    <property type="molecule type" value="Genomic_DNA"/>
</dbReference>
<accession>A0A940N455</accession>